<dbReference type="OrthoDB" id="771468at2"/>
<proteinExistence type="predicted"/>
<protein>
    <submittedName>
        <fullName evidence="1">Uncharacterized protein</fullName>
    </submittedName>
</protein>
<dbReference type="AlphaFoldDB" id="A0A1G7JH14"/>
<gene>
    <name evidence="1" type="ORF">SAMN05421636_1273</name>
</gene>
<organism evidence="1 2">
    <name type="scientific">Pricia antarctica</name>
    <dbReference type="NCBI Taxonomy" id="641691"/>
    <lineage>
        <taxon>Bacteria</taxon>
        <taxon>Pseudomonadati</taxon>
        <taxon>Bacteroidota</taxon>
        <taxon>Flavobacteriia</taxon>
        <taxon>Flavobacteriales</taxon>
        <taxon>Flavobacteriaceae</taxon>
        <taxon>Pricia</taxon>
    </lineage>
</organism>
<name>A0A1G7JH14_9FLAO</name>
<dbReference type="EMBL" id="FNAO01000027">
    <property type="protein sequence ID" value="SDF24074.1"/>
    <property type="molecule type" value="Genomic_DNA"/>
</dbReference>
<evidence type="ECO:0000313" key="1">
    <source>
        <dbReference type="EMBL" id="SDF24074.1"/>
    </source>
</evidence>
<reference evidence="1 2" key="1">
    <citation type="submission" date="2016-10" db="EMBL/GenBank/DDBJ databases">
        <authorList>
            <person name="de Groot N.N."/>
        </authorList>
    </citation>
    <scope>NUCLEOTIDE SEQUENCE [LARGE SCALE GENOMIC DNA]</scope>
    <source>
        <strain evidence="1 2">DSM 23421</strain>
    </source>
</reference>
<keyword evidence="2" id="KW-1185">Reference proteome</keyword>
<accession>A0A1G7JH14</accession>
<sequence length="142" mass="16406">MENSLGNPWDFGNEFYSPNGEFKLYYGVTIEIAMGAPIYGECYFENRNKTFMLKDSYGGPIVWNSESTNAAIPYWTNDRKQKLAIIDTVGMKVLLSKTTFRVIQLEKIENDIIYGIDSPAYQPKRFKFDLEINELQSFAEIK</sequence>
<dbReference type="Proteomes" id="UP000199109">
    <property type="component" value="Unassembled WGS sequence"/>
</dbReference>
<evidence type="ECO:0000313" key="2">
    <source>
        <dbReference type="Proteomes" id="UP000199109"/>
    </source>
</evidence>
<dbReference type="RefSeq" id="WP_091874428.1">
    <property type="nucleotide sequence ID" value="NZ_FNAO01000027.1"/>
</dbReference>